<organism evidence="2 3">
    <name type="scientific">Cellulomonas chitinilytica</name>
    <dbReference type="NCBI Taxonomy" id="398759"/>
    <lineage>
        <taxon>Bacteria</taxon>
        <taxon>Bacillati</taxon>
        <taxon>Actinomycetota</taxon>
        <taxon>Actinomycetes</taxon>
        <taxon>Micrococcales</taxon>
        <taxon>Cellulomonadaceae</taxon>
        <taxon>Cellulomonas</taxon>
    </lineage>
</organism>
<evidence type="ECO:0000313" key="3">
    <source>
        <dbReference type="Proteomes" id="UP000632740"/>
    </source>
</evidence>
<accession>A0A919P6I0</accession>
<reference evidence="2" key="1">
    <citation type="submission" date="2021-01" db="EMBL/GenBank/DDBJ databases">
        <title>Whole genome shotgun sequence of Cellulomonas chitinilytica NBRC 110799.</title>
        <authorList>
            <person name="Komaki H."/>
            <person name="Tamura T."/>
        </authorList>
    </citation>
    <scope>NUCLEOTIDE SEQUENCE</scope>
    <source>
        <strain evidence="2">NBRC 110799</strain>
    </source>
</reference>
<dbReference type="AlphaFoldDB" id="A0A919P6I0"/>
<sequence length="72" mass="7404">MPNPASCPSFGAARGGPRQVTHATVGIGVHRRRVSRSGSHTRVHEHEHATPAALVSSPLDGLEPLLGNGPPG</sequence>
<evidence type="ECO:0000313" key="2">
    <source>
        <dbReference type="EMBL" id="GIG23635.1"/>
    </source>
</evidence>
<comment type="caution">
    <text evidence="2">The sequence shown here is derived from an EMBL/GenBank/DDBJ whole genome shotgun (WGS) entry which is preliminary data.</text>
</comment>
<evidence type="ECO:0000256" key="1">
    <source>
        <dbReference type="SAM" id="MobiDB-lite"/>
    </source>
</evidence>
<protein>
    <submittedName>
        <fullName evidence="2">Uncharacterized protein</fullName>
    </submittedName>
</protein>
<feature type="compositionally biased region" description="Low complexity" evidence="1">
    <location>
        <begin position="58"/>
        <end position="72"/>
    </location>
</feature>
<dbReference type="Proteomes" id="UP000632740">
    <property type="component" value="Unassembled WGS sequence"/>
</dbReference>
<dbReference type="EMBL" id="BONK01000022">
    <property type="protein sequence ID" value="GIG23635.1"/>
    <property type="molecule type" value="Genomic_DNA"/>
</dbReference>
<proteinExistence type="predicted"/>
<gene>
    <name evidence="2" type="ORF">Cch01nite_43590</name>
</gene>
<feature type="region of interest" description="Disordered" evidence="1">
    <location>
        <begin position="33"/>
        <end position="72"/>
    </location>
</feature>
<name>A0A919P6I0_9CELL</name>
<keyword evidence="3" id="KW-1185">Reference proteome</keyword>